<organism evidence="1 2">
    <name type="scientific">Lichtheimia ornata</name>
    <dbReference type="NCBI Taxonomy" id="688661"/>
    <lineage>
        <taxon>Eukaryota</taxon>
        <taxon>Fungi</taxon>
        <taxon>Fungi incertae sedis</taxon>
        <taxon>Mucoromycota</taxon>
        <taxon>Mucoromycotina</taxon>
        <taxon>Mucoromycetes</taxon>
        <taxon>Mucorales</taxon>
        <taxon>Lichtheimiaceae</taxon>
        <taxon>Lichtheimia</taxon>
    </lineage>
</organism>
<dbReference type="RefSeq" id="XP_058337812.1">
    <property type="nucleotide sequence ID" value="XM_058491399.1"/>
</dbReference>
<sequence>MTKERLQDWDDKDSGNGFQLHSTFGAWLLPNFPYPGWYKKRSYDLFTAFNTHEAATAMIRYRMVQGHSDSL</sequence>
<dbReference type="AlphaFoldDB" id="A0AAD7XU23"/>
<name>A0AAD7XU23_9FUNG</name>
<gene>
    <name evidence="1" type="ORF">O0I10_011432</name>
</gene>
<proteinExistence type="predicted"/>
<dbReference type="GeneID" id="83218833"/>
<protein>
    <submittedName>
        <fullName evidence="1">Uncharacterized protein</fullName>
    </submittedName>
</protein>
<evidence type="ECO:0000313" key="1">
    <source>
        <dbReference type="EMBL" id="KAJ8652898.1"/>
    </source>
</evidence>
<reference evidence="1 2" key="1">
    <citation type="submission" date="2023-03" db="EMBL/GenBank/DDBJ databases">
        <title>Genome sequence of Lichtheimia ornata CBS 291.66.</title>
        <authorList>
            <person name="Mohabir J.T."/>
            <person name="Shea T.P."/>
            <person name="Kurbessoian T."/>
            <person name="Berby B."/>
            <person name="Fontaine J."/>
            <person name="Livny J."/>
            <person name="Gnirke A."/>
            <person name="Stajich J.E."/>
            <person name="Cuomo C.A."/>
        </authorList>
    </citation>
    <scope>NUCLEOTIDE SEQUENCE [LARGE SCALE GENOMIC DNA]</scope>
    <source>
        <strain evidence="1">CBS 291.66</strain>
    </source>
</reference>
<dbReference type="EMBL" id="JARTCD010000090">
    <property type="protein sequence ID" value="KAJ8652898.1"/>
    <property type="molecule type" value="Genomic_DNA"/>
</dbReference>
<dbReference type="Proteomes" id="UP001234581">
    <property type="component" value="Unassembled WGS sequence"/>
</dbReference>
<accession>A0AAD7XU23</accession>
<keyword evidence="2" id="KW-1185">Reference proteome</keyword>
<evidence type="ECO:0000313" key="2">
    <source>
        <dbReference type="Proteomes" id="UP001234581"/>
    </source>
</evidence>
<comment type="caution">
    <text evidence="1">The sequence shown here is derived from an EMBL/GenBank/DDBJ whole genome shotgun (WGS) entry which is preliminary data.</text>
</comment>